<evidence type="ECO:0000313" key="4">
    <source>
        <dbReference type="Proteomes" id="UP000479710"/>
    </source>
</evidence>
<gene>
    <name evidence="3" type="ORF">E2562_023942</name>
</gene>
<dbReference type="Proteomes" id="UP000479710">
    <property type="component" value="Unassembled WGS sequence"/>
</dbReference>
<evidence type="ECO:0000313" key="3">
    <source>
        <dbReference type="EMBL" id="KAF0893305.1"/>
    </source>
</evidence>
<dbReference type="AlphaFoldDB" id="A0A6G1BY98"/>
<protein>
    <recommendedName>
        <fullName evidence="2">DUF4219 domain-containing protein</fullName>
    </recommendedName>
</protein>
<feature type="domain" description="DUF4219" evidence="2">
    <location>
        <begin position="36"/>
        <end position="61"/>
    </location>
</feature>
<evidence type="ECO:0000259" key="2">
    <source>
        <dbReference type="Pfam" id="PF13961"/>
    </source>
</evidence>
<dbReference type="InterPro" id="IPR025314">
    <property type="entry name" value="DUF4219"/>
</dbReference>
<keyword evidence="4" id="KW-1185">Reference proteome</keyword>
<dbReference type="Pfam" id="PF13961">
    <property type="entry name" value="DUF4219"/>
    <property type="match status" value="1"/>
</dbReference>
<evidence type="ECO:0000256" key="1">
    <source>
        <dbReference type="SAM" id="MobiDB-lite"/>
    </source>
</evidence>
<accession>A0A6G1BY98</accession>
<proteinExistence type="predicted"/>
<reference evidence="3 4" key="1">
    <citation type="submission" date="2019-11" db="EMBL/GenBank/DDBJ databases">
        <title>Whole genome sequence of Oryza granulata.</title>
        <authorList>
            <person name="Li W."/>
        </authorList>
    </citation>
    <scope>NUCLEOTIDE SEQUENCE [LARGE SCALE GENOMIC DNA]</scope>
    <source>
        <strain evidence="4">cv. Menghai</strain>
        <tissue evidence="3">Leaf</tissue>
    </source>
</reference>
<feature type="region of interest" description="Disordered" evidence="1">
    <location>
        <begin position="1"/>
        <end position="25"/>
    </location>
</feature>
<name>A0A6G1BY98_9ORYZ</name>
<sequence length="75" mass="8140">MPHDDSSPSKAIVSGGFSDSTMTTTATTGRLPFPMLTRTNYVAWAMRIKYLLRTNGAWDAVDLEKASGAVDESKD</sequence>
<comment type="caution">
    <text evidence="3">The sequence shown here is derived from an EMBL/GenBank/DDBJ whole genome shotgun (WGS) entry which is preliminary data.</text>
</comment>
<organism evidence="3 4">
    <name type="scientific">Oryza meyeriana var. granulata</name>
    <dbReference type="NCBI Taxonomy" id="110450"/>
    <lineage>
        <taxon>Eukaryota</taxon>
        <taxon>Viridiplantae</taxon>
        <taxon>Streptophyta</taxon>
        <taxon>Embryophyta</taxon>
        <taxon>Tracheophyta</taxon>
        <taxon>Spermatophyta</taxon>
        <taxon>Magnoliopsida</taxon>
        <taxon>Liliopsida</taxon>
        <taxon>Poales</taxon>
        <taxon>Poaceae</taxon>
        <taxon>BOP clade</taxon>
        <taxon>Oryzoideae</taxon>
        <taxon>Oryzeae</taxon>
        <taxon>Oryzinae</taxon>
        <taxon>Oryza</taxon>
        <taxon>Oryza meyeriana</taxon>
    </lineage>
</organism>
<dbReference type="EMBL" id="SPHZ02000011">
    <property type="protein sequence ID" value="KAF0893305.1"/>
    <property type="molecule type" value="Genomic_DNA"/>
</dbReference>